<name>A0ABU6ZUT8_9FABA</name>
<gene>
    <name evidence="2" type="ORF">PIB30_097019</name>
</gene>
<feature type="region of interest" description="Disordered" evidence="1">
    <location>
        <begin position="114"/>
        <end position="158"/>
    </location>
</feature>
<protein>
    <submittedName>
        <fullName evidence="2">Uncharacterized protein</fullName>
    </submittedName>
</protein>
<evidence type="ECO:0000256" key="1">
    <source>
        <dbReference type="SAM" id="MobiDB-lite"/>
    </source>
</evidence>
<feature type="compositionally biased region" description="Basic and acidic residues" evidence="1">
    <location>
        <begin position="117"/>
        <end position="137"/>
    </location>
</feature>
<evidence type="ECO:0000313" key="2">
    <source>
        <dbReference type="EMBL" id="MED6225785.1"/>
    </source>
</evidence>
<reference evidence="2 3" key="1">
    <citation type="journal article" date="2023" name="Plants (Basel)">
        <title>Bridging the Gap: Combining Genomics and Transcriptomics Approaches to Understand Stylosanthes scabra, an Orphan Legume from the Brazilian Caatinga.</title>
        <authorList>
            <person name="Ferreira-Neto J.R.C."/>
            <person name="da Silva M.D."/>
            <person name="Binneck E."/>
            <person name="de Melo N.F."/>
            <person name="da Silva R.H."/>
            <person name="de Melo A.L.T.M."/>
            <person name="Pandolfi V."/>
            <person name="Bustamante F.O."/>
            <person name="Brasileiro-Vidal A.C."/>
            <person name="Benko-Iseppon A.M."/>
        </authorList>
    </citation>
    <scope>NUCLEOTIDE SEQUENCE [LARGE SCALE GENOMIC DNA]</scope>
    <source>
        <tissue evidence="2">Leaves</tissue>
    </source>
</reference>
<comment type="caution">
    <text evidence="2">The sequence shown here is derived from an EMBL/GenBank/DDBJ whole genome shotgun (WGS) entry which is preliminary data.</text>
</comment>
<proteinExistence type="predicted"/>
<accession>A0ABU6ZUT8</accession>
<sequence length="204" mass="22873">MTIDQHLLLYVLSYMLLPRKRNHETVIEDDLPILWAMAKEKQLKCLTPLFIISASFSTFPIFMFDFASSSLGHVILWTRIFEALGFDLSWEEAVNPGKANAITRKNINQMRCNVDGQADKGDDQGDDAASRDAHMEDVPPPFEAGTSSQVPPEAGVPPPVQLDIAELIRQGFQDMRTPVSEGFTVLTDHMDSLDIHITNQDMEL</sequence>
<keyword evidence="3" id="KW-1185">Reference proteome</keyword>
<organism evidence="2 3">
    <name type="scientific">Stylosanthes scabra</name>
    <dbReference type="NCBI Taxonomy" id="79078"/>
    <lineage>
        <taxon>Eukaryota</taxon>
        <taxon>Viridiplantae</taxon>
        <taxon>Streptophyta</taxon>
        <taxon>Embryophyta</taxon>
        <taxon>Tracheophyta</taxon>
        <taxon>Spermatophyta</taxon>
        <taxon>Magnoliopsida</taxon>
        <taxon>eudicotyledons</taxon>
        <taxon>Gunneridae</taxon>
        <taxon>Pentapetalae</taxon>
        <taxon>rosids</taxon>
        <taxon>fabids</taxon>
        <taxon>Fabales</taxon>
        <taxon>Fabaceae</taxon>
        <taxon>Papilionoideae</taxon>
        <taxon>50 kb inversion clade</taxon>
        <taxon>dalbergioids sensu lato</taxon>
        <taxon>Dalbergieae</taxon>
        <taxon>Pterocarpus clade</taxon>
        <taxon>Stylosanthes</taxon>
    </lineage>
</organism>
<dbReference type="Proteomes" id="UP001341840">
    <property type="component" value="Unassembled WGS sequence"/>
</dbReference>
<dbReference type="EMBL" id="JASCZI010274211">
    <property type="protein sequence ID" value="MED6225785.1"/>
    <property type="molecule type" value="Genomic_DNA"/>
</dbReference>
<evidence type="ECO:0000313" key="3">
    <source>
        <dbReference type="Proteomes" id="UP001341840"/>
    </source>
</evidence>